<evidence type="ECO:0000256" key="3">
    <source>
        <dbReference type="SAM" id="MobiDB-lite"/>
    </source>
</evidence>
<comment type="subcellular location">
    <subcellularLocation>
        <location evidence="1">Virion</location>
    </subcellularLocation>
</comment>
<evidence type="ECO:0000256" key="1">
    <source>
        <dbReference type="ARBA" id="ARBA00004328"/>
    </source>
</evidence>
<name>A0ABU6A7F0_9PSEU</name>
<keyword evidence="6" id="KW-1185">Reference proteome</keyword>
<feature type="coiled-coil region" evidence="2">
    <location>
        <begin position="7"/>
        <end position="67"/>
    </location>
</feature>
<dbReference type="Gene3D" id="3.30.2400.10">
    <property type="entry name" value="Major capsid protein gp5"/>
    <property type="match status" value="1"/>
</dbReference>
<dbReference type="Proteomes" id="UP001327093">
    <property type="component" value="Unassembled WGS sequence"/>
</dbReference>
<dbReference type="InterPro" id="IPR024455">
    <property type="entry name" value="Phage_capsid"/>
</dbReference>
<evidence type="ECO:0000259" key="4">
    <source>
        <dbReference type="Pfam" id="PF05065"/>
    </source>
</evidence>
<feature type="domain" description="Phage capsid-like C-terminal" evidence="4">
    <location>
        <begin position="154"/>
        <end position="400"/>
    </location>
</feature>
<evidence type="ECO:0000256" key="2">
    <source>
        <dbReference type="SAM" id="Coils"/>
    </source>
</evidence>
<protein>
    <submittedName>
        <fullName evidence="5">Phage major capsid protein</fullName>
    </submittedName>
</protein>
<dbReference type="Gene3D" id="3.30.2320.10">
    <property type="entry name" value="hypothetical protein PF0899 domain"/>
    <property type="match status" value="1"/>
</dbReference>
<sequence>MSDFPALRDVEGRLEAKNKDLALLFEEAGPEYDMKKVSSFSDPLKTARSLKEEIDALGQERDDLLAVKKAADYSRSLSSREGEQEEKQRSEKAEYKSLGESFMDSIAVKGKMGPVGPTAHLDVDFKSLFDTVTGWTPETTRTGKVVDFATRPVQVTDIFPTGSTQQQAVVYMEETTFTNAAAETAEAGTFPEAALGLIEKSSPVRKTAVWLPITDEQLEDEEHARGYVNRRLPFMLKQRLDGQLLNGNGTAPNLRGVLNVVGIQTHAKGADPIPDAVRKAMTKVRVTGRAMPDNIVMHSNDWQEVRLLRTADGIYIWGSPSETGEARMWGLPVVENDVIVEGTALVGDFGNYSELTSRRGIDVQITNSHADFFINGKQAVRADVRCALVVYRPTAFCTVTGI</sequence>
<dbReference type="NCBIfam" id="TIGR01554">
    <property type="entry name" value="major_cap_HK97"/>
    <property type="match status" value="1"/>
</dbReference>
<dbReference type="Pfam" id="PF05065">
    <property type="entry name" value="Phage_capsid"/>
    <property type="match status" value="1"/>
</dbReference>
<gene>
    <name evidence="5" type="ORF">R4I43_08325</name>
</gene>
<comment type="caution">
    <text evidence="5">The sequence shown here is derived from an EMBL/GenBank/DDBJ whole genome shotgun (WGS) entry which is preliminary data.</text>
</comment>
<organism evidence="5 6">
    <name type="scientific">Saccharopolyspora mangrovi</name>
    <dbReference type="NCBI Taxonomy" id="3082379"/>
    <lineage>
        <taxon>Bacteria</taxon>
        <taxon>Bacillati</taxon>
        <taxon>Actinomycetota</taxon>
        <taxon>Actinomycetes</taxon>
        <taxon>Pseudonocardiales</taxon>
        <taxon>Pseudonocardiaceae</taxon>
        <taxon>Saccharopolyspora</taxon>
    </lineage>
</organism>
<dbReference type="InterPro" id="IPR054612">
    <property type="entry name" value="Phage_capsid-like_C"/>
</dbReference>
<proteinExistence type="predicted"/>
<evidence type="ECO:0000313" key="6">
    <source>
        <dbReference type="Proteomes" id="UP001327093"/>
    </source>
</evidence>
<dbReference type="SUPFAM" id="SSF56563">
    <property type="entry name" value="Major capsid protein gp5"/>
    <property type="match status" value="1"/>
</dbReference>
<feature type="region of interest" description="Disordered" evidence="3">
    <location>
        <begin position="75"/>
        <end position="95"/>
    </location>
</feature>
<dbReference type="EMBL" id="JAWLNX010000004">
    <property type="protein sequence ID" value="MEB3367411.1"/>
    <property type="molecule type" value="Genomic_DNA"/>
</dbReference>
<keyword evidence="2" id="KW-0175">Coiled coil</keyword>
<accession>A0ABU6A7F0</accession>
<evidence type="ECO:0000313" key="5">
    <source>
        <dbReference type="EMBL" id="MEB3367411.1"/>
    </source>
</evidence>
<reference evidence="5 6" key="1">
    <citation type="submission" date="2023-10" db="EMBL/GenBank/DDBJ databases">
        <title>Saccharopolyspora sp. nov., isolated from mangrove soil.</title>
        <authorList>
            <person name="Lu Y."/>
            <person name="Liu W."/>
        </authorList>
    </citation>
    <scope>NUCLEOTIDE SEQUENCE [LARGE SCALE GENOMIC DNA]</scope>
    <source>
        <strain evidence="5 6">S2-29</strain>
    </source>
</reference>
<dbReference type="RefSeq" id="WP_324264962.1">
    <property type="nucleotide sequence ID" value="NZ_JAWLNX010000004.1"/>
</dbReference>